<gene>
    <name evidence="8" type="primary">vapc37</name>
    <name evidence="6" type="synonym">vapC</name>
    <name evidence="8" type="ORF">GCM10011333_30650</name>
</gene>
<dbReference type="EMBL" id="BMFY01000017">
    <property type="protein sequence ID" value="GGA25550.1"/>
    <property type="molecule type" value="Genomic_DNA"/>
</dbReference>
<dbReference type="Proteomes" id="UP000616114">
    <property type="component" value="Unassembled WGS sequence"/>
</dbReference>
<dbReference type="InterPro" id="IPR002716">
    <property type="entry name" value="PIN_dom"/>
</dbReference>
<keyword evidence="9" id="KW-1185">Reference proteome</keyword>
<sequence>MIVDANILLYAVDADSEHHEACAEWIETALNGSARIGLPWVSLMAFQRISTHPRVSRLPMSPGEAWSYIEDWLAADAAWIPNPGAGHARILGELLITVGARGNLVPDAHVAALAMEHGIGVCSVDSDFGKFPGLTWFNPVENLRP</sequence>
<dbReference type="EC" id="3.1.-.-" evidence="6"/>
<dbReference type="InterPro" id="IPR006226">
    <property type="entry name" value="Mtu_PIN"/>
</dbReference>
<evidence type="ECO:0000256" key="5">
    <source>
        <dbReference type="ARBA" id="ARBA00022842"/>
    </source>
</evidence>
<comment type="function">
    <text evidence="6">Toxic component of a toxin-antitoxin (TA) system. An RNase.</text>
</comment>
<dbReference type="HAMAP" id="MF_00265">
    <property type="entry name" value="VapC_Nob1"/>
    <property type="match status" value="1"/>
</dbReference>
<dbReference type="InterPro" id="IPR029060">
    <property type="entry name" value="PIN-like_dom_sf"/>
</dbReference>
<evidence type="ECO:0000256" key="6">
    <source>
        <dbReference type="HAMAP-Rule" id="MF_00265"/>
    </source>
</evidence>
<evidence type="ECO:0000256" key="3">
    <source>
        <dbReference type="ARBA" id="ARBA00022723"/>
    </source>
</evidence>
<comment type="similarity">
    <text evidence="6">Belongs to the PINc/VapC protein family.</text>
</comment>
<dbReference type="Pfam" id="PF01850">
    <property type="entry name" value="PIN"/>
    <property type="match status" value="1"/>
</dbReference>
<comment type="caution">
    <text evidence="8">The sequence shown here is derived from an EMBL/GenBank/DDBJ whole genome shotgun (WGS) entry which is preliminary data.</text>
</comment>
<keyword evidence="6" id="KW-0800">Toxin</keyword>
<dbReference type="AlphaFoldDB" id="A0A8J2U0K1"/>
<feature type="domain" description="PIN" evidence="7">
    <location>
        <begin position="1"/>
        <end position="132"/>
    </location>
</feature>
<proteinExistence type="inferred from homology"/>
<keyword evidence="2 6" id="KW-0540">Nuclease</keyword>
<evidence type="ECO:0000313" key="9">
    <source>
        <dbReference type="Proteomes" id="UP000616114"/>
    </source>
</evidence>
<accession>A0A8J2U0K1</accession>
<evidence type="ECO:0000256" key="1">
    <source>
        <dbReference type="ARBA" id="ARBA00022649"/>
    </source>
</evidence>
<dbReference type="Gene3D" id="3.40.50.1010">
    <property type="entry name" value="5'-nuclease"/>
    <property type="match status" value="1"/>
</dbReference>
<evidence type="ECO:0000313" key="8">
    <source>
        <dbReference type="EMBL" id="GGA25550.1"/>
    </source>
</evidence>
<dbReference type="GO" id="GO:0016788">
    <property type="term" value="F:hydrolase activity, acting on ester bonds"/>
    <property type="evidence" value="ECO:0007669"/>
    <property type="project" value="InterPro"/>
</dbReference>
<dbReference type="GO" id="GO:0004540">
    <property type="term" value="F:RNA nuclease activity"/>
    <property type="evidence" value="ECO:0007669"/>
    <property type="project" value="InterPro"/>
</dbReference>
<organism evidence="8 9">
    <name type="scientific">Sediminivirga luteola</name>
    <dbReference type="NCBI Taxonomy" id="1774748"/>
    <lineage>
        <taxon>Bacteria</taxon>
        <taxon>Bacillati</taxon>
        <taxon>Actinomycetota</taxon>
        <taxon>Actinomycetes</taxon>
        <taxon>Micrococcales</taxon>
        <taxon>Brevibacteriaceae</taxon>
        <taxon>Sediminivirga</taxon>
    </lineage>
</organism>
<keyword evidence="3 6" id="KW-0479">Metal-binding</keyword>
<dbReference type="SUPFAM" id="SSF88723">
    <property type="entry name" value="PIN domain-like"/>
    <property type="match status" value="1"/>
</dbReference>
<keyword evidence="5 6" id="KW-0460">Magnesium</keyword>
<protein>
    <recommendedName>
        <fullName evidence="6">Ribonuclease VapC</fullName>
        <shortName evidence="6">RNase VapC</shortName>
        <ecNumber evidence="6">3.1.-.-</ecNumber>
    </recommendedName>
    <alternativeName>
        <fullName evidence="6">Toxin VapC</fullName>
    </alternativeName>
</protein>
<comment type="cofactor">
    <cofactor evidence="6">
        <name>Mg(2+)</name>
        <dbReference type="ChEBI" id="CHEBI:18420"/>
    </cofactor>
</comment>
<keyword evidence="4 6" id="KW-0378">Hydrolase</keyword>
<dbReference type="GO" id="GO:0045926">
    <property type="term" value="P:negative regulation of growth"/>
    <property type="evidence" value="ECO:0007669"/>
    <property type="project" value="UniProtKB-ARBA"/>
</dbReference>
<reference evidence="8" key="2">
    <citation type="submission" date="2020-09" db="EMBL/GenBank/DDBJ databases">
        <authorList>
            <person name="Sun Q."/>
            <person name="Zhou Y."/>
        </authorList>
    </citation>
    <scope>NUCLEOTIDE SEQUENCE</scope>
    <source>
        <strain evidence="8">CGMCC 1.12785</strain>
    </source>
</reference>
<dbReference type="RefSeq" id="WP_188551782.1">
    <property type="nucleotide sequence ID" value="NZ_BMFY01000017.1"/>
</dbReference>
<name>A0A8J2U0K1_9MICO</name>
<evidence type="ECO:0000256" key="4">
    <source>
        <dbReference type="ARBA" id="ARBA00022801"/>
    </source>
</evidence>
<dbReference type="NCBIfam" id="TIGR00028">
    <property type="entry name" value="Mtu_PIN_fam"/>
    <property type="match status" value="1"/>
</dbReference>
<dbReference type="GO" id="GO:0000287">
    <property type="term" value="F:magnesium ion binding"/>
    <property type="evidence" value="ECO:0007669"/>
    <property type="project" value="UniProtKB-UniRule"/>
</dbReference>
<keyword evidence="1 6" id="KW-1277">Toxin-antitoxin system</keyword>
<feature type="binding site" evidence="6">
    <location>
        <position position="107"/>
    </location>
    <ligand>
        <name>Mg(2+)</name>
        <dbReference type="ChEBI" id="CHEBI:18420"/>
    </ligand>
</feature>
<evidence type="ECO:0000256" key="2">
    <source>
        <dbReference type="ARBA" id="ARBA00022722"/>
    </source>
</evidence>
<reference evidence="8" key="1">
    <citation type="journal article" date="2014" name="Int. J. Syst. Evol. Microbiol.">
        <title>Complete genome sequence of Corynebacterium casei LMG S-19264T (=DSM 44701T), isolated from a smear-ripened cheese.</title>
        <authorList>
            <consortium name="US DOE Joint Genome Institute (JGI-PGF)"/>
            <person name="Walter F."/>
            <person name="Albersmeier A."/>
            <person name="Kalinowski J."/>
            <person name="Ruckert C."/>
        </authorList>
    </citation>
    <scope>NUCLEOTIDE SEQUENCE</scope>
    <source>
        <strain evidence="8">CGMCC 1.12785</strain>
    </source>
</reference>
<dbReference type="InterPro" id="IPR022907">
    <property type="entry name" value="VapC_family"/>
</dbReference>
<evidence type="ECO:0000259" key="7">
    <source>
        <dbReference type="Pfam" id="PF01850"/>
    </source>
</evidence>
<feature type="binding site" evidence="6">
    <location>
        <position position="4"/>
    </location>
    <ligand>
        <name>Mg(2+)</name>
        <dbReference type="ChEBI" id="CHEBI:18420"/>
    </ligand>
</feature>
<dbReference type="GO" id="GO:0090729">
    <property type="term" value="F:toxin activity"/>
    <property type="evidence" value="ECO:0007669"/>
    <property type="project" value="UniProtKB-KW"/>
</dbReference>